<accession>A0ABD0Q692</accession>
<dbReference type="EMBL" id="JAMKFB020000012">
    <property type="protein sequence ID" value="KAL0180361.1"/>
    <property type="molecule type" value="Genomic_DNA"/>
</dbReference>
<keyword evidence="2" id="KW-1185">Reference proteome</keyword>
<sequence>TAARTHQVSAVKTAFADSSTVTAQMLRRIKVNFTTDQQELWRDSFGPYLQQESM</sequence>
<evidence type="ECO:0000313" key="1">
    <source>
        <dbReference type="EMBL" id="KAL0180361.1"/>
    </source>
</evidence>
<name>A0ABD0Q692_CIRMR</name>
<dbReference type="Proteomes" id="UP001529510">
    <property type="component" value="Unassembled WGS sequence"/>
</dbReference>
<protein>
    <submittedName>
        <fullName evidence="1">Uncharacterized protein</fullName>
    </submittedName>
</protein>
<proteinExistence type="predicted"/>
<reference evidence="1 2" key="1">
    <citation type="submission" date="2024-05" db="EMBL/GenBank/DDBJ databases">
        <title>Genome sequencing and assembly of Indian major carp, Cirrhinus mrigala (Hamilton, 1822).</title>
        <authorList>
            <person name="Mohindra V."/>
            <person name="Chowdhury L.M."/>
            <person name="Lal K."/>
            <person name="Jena J.K."/>
        </authorList>
    </citation>
    <scope>NUCLEOTIDE SEQUENCE [LARGE SCALE GENOMIC DNA]</scope>
    <source>
        <strain evidence="1">CM1030</strain>
        <tissue evidence="1">Blood</tissue>
    </source>
</reference>
<dbReference type="AlphaFoldDB" id="A0ABD0Q692"/>
<comment type="caution">
    <text evidence="1">The sequence shown here is derived from an EMBL/GenBank/DDBJ whole genome shotgun (WGS) entry which is preliminary data.</text>
</comment>
<feature type="non-terminal residue" evidence="1">
    <location>
        <position position="54"/>
    </location>
</feature>
<evidence type="ECO:0000313" key="2">
    <source>
        <dbReference type="Proteomes" id="UP001529510"/>
    </source>
</evidence>
<gene>
    <name evidence="1" type="ORF">M9458_025803</name>
</gene>
<feature type="non-terminal residue" evidence="1">
    <location>
        <position position="1"/>
    </location>
</feature>
<organism evidence="1 2">
    <name type="scientific">Cirrhinus mrigala</name>
    <name type="common">Mrigala</name>
    <dbReference type="NCBI Taxonomy" id="683832"/>
    <lineage>
        <taxon>Eukaryota</taxon>
        <taxon>Metazoa</taxon>
        <taxon>Chordata</taxon>
        <taxon>Craniata</taxon>
        <taxon>Vertebrata</taxon>
        <taxon>Euteleostomi</taxon>
        <taxon>Actinopterygii</taxon>
        <taxon>Neopterygii</taxon>
        <taxon>Teleostei</taxon>
        <taxon>Ostariophysi</taxon>
        <taxon>Cypriniformes</taxon>
        <taxon>Cyprinidae</taxon>
        <taxon>Labeoninae</taxon>
        <taxon>Labeonini</taxon>
        <taxon>Cirrhinus</taxon>
    </lineage>
</organism>